<dbReference type="EMBL" id="JAPDFR010000008">
    <property type="protein sequence ID" value="KAK0384240.1"/>
    <property type="molecule type" value="Genomic_DNA"/>
</dbReference>
<evidence type="ECO:0000256" key="2">
    <source>
        <dbReference type="SAM" id="SignalP"/>
    </source>
</evidence>
<feature type="compositionally biased region" description="Basic and acidic residues" evidence="1">
    <location>
        <begin position="150"/>
        <end position="160"/>
    </location>
</feature>
<organism evidence="3 4">
    <name type="scientific">Sarocladium strictum</name>
    <name type="common">Black bundle disease fungus</name>
    <name type="synonym">Acremonium strictum</name>
    <dbReference type="NCBI Taxonomy" id="5046"/>
    <lineage>
        <taxon>Eukaryota</taxon>
        <taxon>Fungi</taxon>
        <taxon>Dikarya</taxon>
        <taxon>Ascomycota</taxon>
        <taxon>Pezizomycotina</taxon>
        <taxon>Sordariomycetes</taxon>
        <taxon>Hypocreomycetidae</taxon>
        <taxon>Hypocreales</taxon>
        <taxon>Sarocladiaceae</taxon>
        <taxon>Sarocladium</taxon>
    </lineage>
</organism>
<name>A0AA39GBH5_SARSR</name>
<keyword evidence="2" id="KW-0732">Signal</keyword>
<protein>
    <recommendedName>
        <fullName evidence="5">Extracellular membrane protein CFEM domain-containing protein</fullName>
    </recommendedName>
</protein>
<feature type="region of interest" description="Disordered" evidence="1">
    <location>
        <begin position="96"/>
        <end position="125"/>
    </location>
</feature>
<keyword evidence="4" id="KW-1185">Reference proteome</keyword>
<comment type="caution">
    <text evidence="3">The sequence shown here is derived from an EMBL/GenBank/DDBJ whole genome shotgun (WGS) entry which is preliminary data.</text>
</comment>
<proteinExistence type="predicted"/>
<reference evidence="3" key="1">
    <citation type="submission" date="2022-10" db="EMBL/GenBank/DDBJ databases">
        <title>Determination and structural analysis of whole genome sequence of Sarocladium strictum F4-1.</title>
        <authorList>
            <person name="Hu L."/>
            <person name="Jiang Y."/>
        </authorList>
    </citation>
    <scope>NUCLEOTIDE SEQUENCE</scope>
    <source>
        <strain evidence="3">F4-1</strain>
    </source>
</reference>
<sequence>MRLSGIISIALLAAGVAVAKNNDQWKNCNKCMAECLNNEDSRELSHCKNKWDDYCVFQSQQFHDGVTACVQQKCGPKCAHISEIYKHLSPDVKIGWDRLSPPDENIKGSRKGGRDLSPDEDQEDVHVVVAKRGLDREADARLMAESSLLAEKRDTDERSRGCGCGSSGPSGNSGERTKRESLSQRRKVNDFSPKCADVCLAKQVSEYAHLFRFDKKFGESICYDKTYIPSCCATLTDNDHEEVQKAQRWIGHFCKKYKGESVIEITGGLGGPDTDEAVKDFGKKKEKSCKEA</sequence>
<evidence type="ECO:0008006" key="5">
    <source>
        <dbReference type="Google" id="ProtNLM"/>
    </source>
</evidence>
<feature type="compositionally biased region" description="Basic and acidic residues" evidence="1">
    <location>
        <begin position="175"/>
        <end position="186"/>
    </location>
</feature>
<evidence type="ECO:0000313" key="4">
    <source>
        <dbReference type="Proteomes" id="UP001175261"/>
    </source>
</evidence>
<evidence type="ECO:0000256" key="1">
    <source>
        <dbReference type="SAM" id="MobiDB-lite"/>
    </source>
</evidence>
<gene>
    <name evidence="3" type="ORF">NLU13_8328</name>
</gene>
<dbReference type="Proteomes" id="UP001175261">
    <property type="component" value="Unassembled WGS sequence"/>
</dbReference>
<feature type="region of interest" description="Disordered" evidence="1">
    <location>
        <begin position="147"/>
        <end position="186"/>
    </location>
</feature>
<dbReference type="AlphaFoldDB" id="A0AA39GBH5"/>
<feature type="compositionally biased region" description="Basic and acidic residues" evidence="1">
    <location>
        <begin position="96"/>
        <end position="117"/>
    </location>
</feature>
<evidence type="ECO:0000313" key="3">
    <source>
        <dbReference type="EMBL" id="KAK0384240.1"/>
    </source>
</evidence>
<accession>A0AA39GBH5</accession>
<feature type="chain" id="PRO_5041406236" description="Extracellular membrane protein CFEM domain-containing protein" evidence="2">
    <location>
        <begin position="20"/>
        <end position="292"/>
    </location>
</feature>
<feature type="signal peptide" evidence="2">
    <location>
        <begin position="1"/>
        <end position="19"/>
    </location>
</feature>